<keyword evidence="4" id="KW-0547">Nucleotide-binding</keyword>
<evidence type="ECO:0000313" key="9">
    <source>
        <dbReference type="EMBL" id="VVT55811.1"/>
    </source>
</evidence>
<evidence type="ECO:0000256" key="5">
    <source>
        <dbReference type="ARBA" id="ARBA00022840"/>
    </source>
</evidence>
<dbReference type="OrthoDB" id="4199794at2759"/>
<comment type="similarity">
    <text evidence="2">Belongs to the activator 1 small subunits family.</text>
</comment>
<dbReference type="GO" id="GO:0005524">
    <property type="term" value="F:ATP binding"/>
    <property type="evidence" value="ECO:0007669"/>
    <property type="project" value="UniProtKB-KW"/>
</dbReference>
<dbReference type="Pfam" id="PF08542">
    <property type="entry name" value="Rep_fac_C"/>
    <property type="match status" value="1"/>
</dbReference>
<dbReference type="CDD" id="cd00009">
    <property type="entry name" value="AAA"/>
    <property type="match status" value="1"/>
</dbReference>
<dbReference type="GO" id="GO:0016887">
    <property type="term" value="F:ATP hydrolysis activity"/>
    <property type="evidence" value="ECO:0007669"/>
    <property type="project" value="InterPro"/>
</dbReference>
<dbReference type="PANTHER" id="PTHR11669:SF9">
    <property type="entry name" value="REPLICATION FACTOR C SUBUNIT 5"/>
    <property type="match status" value="1"/>
</dbReference>
<accession>A0A5E8BXH7</accession>
<comment type="subcellular location">
    <subcellularLocation>
        <location evidence="1">Nucleus</location>
    </subcellularLocation>
</comment>
<feature type="region of interest" description="Disordered" evidence="7">
    <location>
        <begin position="1"/>
        <end position="23"/>
    </location>
</feature>
<dbReference type="CDD" id="cd18140">
    <property type="entry name" value="HLD_clamp_RFC"/>
    <property type="match status" value="1"/>
</dbReference>
<dbReference type="GeneID" id="43583565"/>
<evidence type="ECO:0000313" key="10">
    <source>
        <dbReference type="Proteomes" id="UP000398389"/>
    </source>
</evidence>
<dbReference type="AlphaFoldDB" id="A0A5E8BXH7"/>
<dbReference type="FunFam" id="3.40.50.300:FF:000129">
    <property type="entry name" value="Replication factor C subunit 5"/>
    <property type="match status" value="1"/>
</dbReference>
<dbReference type="InterPro" id="IPR050238">
    <property type="entry name" value="DNA_Rep/Repair_Clamp_Loader"/>
</dbReference>
<dbReference type="InterPro" id="IPR013748">
    <property type="entry name" value="Rep_factorC_C"/>
</dbReference>
<dbReference type="GO" id="GO:0031390">
    <property type="term" value="C:Ctf18 RFC-like complex"/>
    <property type="evidence" value="ECO:0007669"/>
    <property type="project" value="TreeGrafter"/>
</dbReference>
<evidence type="ECO:0000256" key="2">
    <source>
        <dbReference type="ARBA" id="ARBA00005378"/>
    </source>
</evidence>
<evidence type="ECO:0000256" key="4">
    <source>
        <dbReference type="ARBA" id="ARBA00022741"/>
    </source>
</evidence>
<dbReference type="GO" id="GO:0006281">
    <property type="term" value="P:DNA repair"/>
    <property type="evidence" value="ECO:0007669"/>
    <property type="project" value="TreeGrafter"/>
</dbReference>
<dbReference type="EMBL" id="CABVLU010000003">
    <property type="protein sequence ID" value="VVT55811.1"/>
    <property type="molecule type" value="Genomic_DNA"/>
</dbReference>
<dbReference type="NCBIfam" id="NF001679">
    <property type="entry name" value="PRK00440.1"/>
    <property type="match status" value="1"/>
</dbReference>
<keyword evidence="6" id="KW-0539">Nucleus</keyword>
<evidence type="ECO:0000259" key="8">
    <source>
        <dbReference type="SMART" id="SM00382"/>
    </source>
</evidence>
<dbReference type="InterPro" id="IPR047854">
    <property type="entry name" value="RFC_lid"/>
</dbReference>
<dbReference type="GO" id="GO:0031391">
    <property type="term" value="C:Elg1 RFC-like complex"/>
    <property type="evidence" value="ECO:0007669"/>
    <property type="project" value="TreeGrafter"/>
</dbReference>
<dbReference type="Gene3D" id="3.40.50.300">
    <property type="entry name" value="P-loop containing nucleotide triphosphate hydrolases"/>
    <property type="match status" value="1"/>
</dbReference>
<dbReference type="SUPFAM" id="SSF48019">
    <property type="entry name" value="post-AAA+ oligomerization domain-like"/>
    <property type="match status" value="1"/>
</dbReference>
<reference evidence="9 10" key="1">
    <citation type="submission" date="2019-09" db="EMBL/GenBank/DDBJ databases">
        <authorList>
            <person name="Brejova B."/>
        </authorList>
    </citation>
    <scope>NUCLEOTIDE SEQUENCE [LARGE SCALE GENOMIC DNA]</scope>
</reference>
<dbReference type="GO" id="GO:0031389">
    <property type="term" value="C:Rad17 RFC-like complex"/>
    <property type="evidence" value="ECO:0007669"/>
    <property type="project" value="TreeGrafter"/>
</dbReference>
<dbReference type="SUPFAM" id="SSF52540">
    <property type="entry name" value="P-loop containing nucleoside triphosphate hydrolases"/>
    <property type="match status" value="1"/>
</dbReference>
<dbReference type="InterPro" id="IPR008921">
    <property type="entry name" value="DNA_pol3_clamp-load_cplx_C"/>
</dbReference>
<dbReference type="RefSeq" id="XP_031855356.1">
    <property type="nucleotide sequence ID" value="XM_031999465.1"/>
</dbReference>
<feature type="domain" description="AAA+ ATPase" evidence="8">
    <location>
        <begin position="61"/>
        <end position="208"/>
    </location>
</feature>
<evidence type="ECO:0000256" key="1">
    <source>
        <dbReference type="ARBA" id="ARBA00004123"/>
    </source>
</evidence>
<dbReference type="Pfam" id="PF00004">
    <property type="entry name" value="AAA"/>
    <property type="match status" value="1"/>
</dbReference>
<dbReference type="GO" id="GO:0003677">
    <property type="term" value="F:DNA binding"/>
    <property type="evidence" value="ECO:0007669"/>
    <property type="project" value="InterPro"/>
</dbReference>
<keyword evidence="5" id="KW-0067">ATP-binding</keyword>
<dbReference type="Gene3D" id="1.20.272.10">
    <property type="match status" value="1"/>
</dbReference>
<dbReference type="GO" id="GO:0005663">
    <property type="term" value="C:DNA replication factor C complex"/>
    <property type="evidence" value="ECO:0007669"/>
    <property type="project" value="TreeGrafter"/>
</dbReference>
<keyword evidence="3" id="KW-0235">DNA replication</keyword>
<dbReference type="SMART" id="SM00382">
    <property type="entry name" value="AAA"/>
    <property type="match status" value="1"/>
</dbReference>
<protein>
    <recommendedName>
        <fullName evidence="8">AAA+ ATPase domain-containing protein</fullName>
    </recommendedName>
</protein>
<dbReference type="Gene3D" id="1.10.8.60">
    <property type="match status" value="1"/>
</dbReference>
<dbReference type="PANTHER" id="PTHR11669">
    <property type="entry name" value="REPLICATION FACTOR C / DNA POLYMERASE III GAMMA-TAU SUBUNIT"/>
    <property type="match status" value="1"/>
</dbReference>
<keyword evidence="10" id="KW-1185">Reference proteome</keyword>
<evidence type="ECO:0000256" key="7">
    <source>
        <dbReference type="SAM" id="MobiDB-lite"/>
    </source>
</evidence>
<dbReference type="GO" id="GO:0006271">
    <property type="term" value="P:DNA strand elongation involved in DNA replication"/>
    <property type="evidence" value="ECO:0007669"/>
    <property type="project" value="UniProtKB-ARBA"/>
</dbReference>
<gene>
    <name evidence="9" type="ORF">SAPINGB_P004750</name>
</gene>
<dbReference type="Proteomes" id="UP000398389">
    <property type="component" value="Unassembled WGS sequence"/>
</dbReference>
<evidence type="ECO:0000256" key="6">
    <source>
        <dbReference type="ARBA" id="ARBA00023242"/>
    </source>
</evidence>
<proteinExistence type="inferred from homology"/>
<organism evidence="9 10">
    <name type="scientific">Magnusiomyces paraingens</name>
    <dbReference type="NCBI Taxonomy" id="2606893"/>
    <lineage>
        <taxon>Eukaryota</taxon>
        <taxon>Fungi</taxon>
        <taxon>Dikarya</taxon>
        <taxon>Ascomycota</taxon>
        <taxon>Saccharomycotina</taxon>
        <taxon>Dipodascomycetes</taxon>
        <taxon>Dipodascales</taxon>
        <taxon>Dipodascaceae</taxon>
        <taxon>Magnusiomyces</taxon>
    </lineage>
</organism>
<name>A0A5E8BXH7_9ASCO</name>
<dbReference type="FunFam" id="1.20.272.10:FF:000004">
    <property type="entry name" value="Replication factor C subunit 5"/>
    <property type="match status" value="1"/>
</dbReference>
<dbReference type="InterPro" id="IPR003593">
    <property type="entry name" value="AAA+_ATPase"/>
</dbReference>
<dbReference type="GO" id="GO:0003689">
    <property type="term" value="F:DNA clamp loader activity"/>
    <property type="evidence" value="ECO:0007669"/>
    <property type="project" value="TreeGrafter"/>
</dbReference>
<sequence length="361" mass="39666">MTTEPPKSPKGKSITKTSSSDADTRRELLPWVEKYRPSTLNEVTGQDNIISTVRKFITAGRLPHMLFYGPPGTGKTTTILAIARELYGEKSFRHMVLELNASDDRGIDVVRNQIKTFASTRQMFANSKHNFKLVILDEADAMTNIAQNALRRVIEKYTNNTRFCIIANYAHKINPALLSRCTRFRFSPMSPEAIRTRLDVVIAAENVKIDADAVDALVTLAKGDMRKVLNVLQPCHLATTGETGVAATVTVAMVYECVGCPVPADVRRLMTTIIEDDWTTAVRTVAKIKADRGLALADILEALATEFEGYELKPEARIALLEGLSEIEYRLSGGGNEAIQTSGAIGVVKRALDIQGGIVQE</sequence>
<evidence type="ECO:0000256" key="3">
    <source>
        <dbReference type="ARBA" id="ARBA00022705"/>
    </source>
</evidence>
<dbReference type="InterPro" id="IPR003959">
    <property type="entry name" value="ATPase_AAA_core"/>
</dbReference>
<dbReference type="InterPro" id="IPR027417">
    <property type="entry name" value="P-loop_NTPase"/>
</dbReference>